<gene>
    <name evidence="1" type="ORF">FJT64_025859</name>
</gene>
<evidence type="ECO:0000313" key="1">
    <source>
        <dbReference type="EMBL" id="KAF0301990.1"/>
    </source>
</evidence>
<keyword evidence="2" id="KW-1185">Reference proteome</keyword>
<accession>A0A6A4WEG3</accession>
<proteinExistence type="predicted"/>
<protein>
    <submittedName>
        <fullName evidence="1">Uncharacterized protein</fullName>
    </submittedName>
</protein>
<dbReference type="EMBL" id="VIIS01001103">
    <property type="protein sequence ID" value="KAF0301990.1"/>
    <property type="molecule type" value="Genomic_DNA"/>
</dbReference>
<reference evidence="1 2" key="1">
    <citation type="submission" date="2019-07" db="EMBL/GenBank/DDBJ databases">
        <title>Draft genome assembly of a fouling barnacle, Amphibalanus amphitrite (Darwin, 1854): The first reference genome for Thecostraca.</title>
        <authorList>
            <person name="Kim W."/>
        </authorList>
    </citation>
    <scope>NUCLEOTIDE SEQUENCE [LARGE SCALE GENOMIC DNA]</scope>
    <source>
        <strain evidence="1">SNU_AA5</strain>
        <tissue evidence="1">Soma without cirri and trophi</tissue>
    </source>
</reference>
<dbReference type="Proteomes" id="UP000440578">
    <property type="component" value="Unassembled WGS sequence"/>
</dbReference>
<evidence type="ECO:0000313" key="2">
    <source>
        <dbReference type="Proteomes" id="UP000440578"/>
    </source>
</evidence>
<sequence>MSGVDAVQREFLAQVYSAANSCRGTPASGGSRGRRIRRSSSTPCLAGCWKPVRSPEPTIAYQSRHDSDTDTNCLSVAGPKQARSFIMTVGW</sequence>
<organism evidence="1 2">
    <name type="scientific">Amphibalanus amphitrite</name>
    <name type="common">Striped barnacle</name>
    <name type="synonym">Balanus amphitrite</name>
    <dbReference type="NCBI Taxonomy" id="1232801"/>
    <lineage>
        <taxon>Eukaryota</taxon>
        <taxon>Metazoa</taxon>
        <taxon>Ecdysozoa</taxon>
        <taxon>Arthropoda</taxon>
        <taxon>Crustacea</taxon>
        <taxon>Multicrustacea</taxon>
        <taxon>Cirripedia</taxon>
        <taxon>Thoracica</taxon>
        <taxon>Thoracicalcarea</taxon>
        <taxon>Balanomorpha</taxon>
        <taxon>Balanoidea</taxon>
        <taxon>Balanidae</taxon>
        <taxon>Amphibalaninae</taxon>
        <taxon>Amphibalanus</taxon>
    </lineage>
</organism>
<name>A0A6A4WEG3_AMPAM</name>
<comment type="caution">
    <text evidence="1">The sequence shown here is derived from an EMBL/GenBank/DDBJ whole genome shotgun (WGS) entry which is preliminary data.</text>
</comment>
<dbReference type="AlphaFoldDB" id="A0A6A4WEG3"/>